<dbReference type="Proteomes" id="UP000271087">
    <property type="component" value="Unassembled WGS sequence"/>
</dbReference>
<protein>
    <recommendedName>
        <fullName evidence="3">Amine oxidase domain-containing protein</fullName>
    </recommendedName>
</protein>
<organism evidence="4 5">
    <name type="scientific">Onchocerca ochengi</name>
    <name type="common">Filarial nematode worm</name>
    <dbReference type="NCBI Taxonomy" id="42157"/>
    <lineage>
        <taxon>Eukaryota</taxon>
        <taxon>Metazoa</taxon>
        <taxon>Ecdysozoa</taxon>
        <taxon>Nematoda</taxon>
        <taxon>Chromadorea</taxon>
        <taxon>Rhabditida</taxon>
        <taxon>Spirurina</taxon>
        <taxon>Spiruromorpha</taxon>
        <taxon>Filarioidea</taxon>
        <taxon>Onchocercidae</taxon>
        <taxon>Onchocerca</taxon>
    </lineage>
</organism>
<dbReference type="PANTHER" id="PTHR10742">
    <property type="entry name" value="FLAVIN MONOAMINE OXIDASE"/>
    <property type="match status" value="1"/>
</dbReference>
<dbReference type="InterPro" id="IPR036188">
    <property type="entry name" value="FAD/NAD-bd_sf"/>
</dbReference>
<comment type="similarity">
    <text evidence="1">Belongs to the flavin monoamine oxidase family.</text>
</comment>
<dbReference type="SUPFAM" id="SSF51905">
    <property type="entry name" value="FAD/NAD(P)-binding domain"/>
    <property type="match status" value="1"/>
</dbReference>
<dbReference type="SUPFAM" id="SSF54373">
    <property type="entry name" value="FAD-linked reductases, C-terminal domain"/>
    <property type="match status" value="1"/>
</dbReference>
<dbReference type="GO" id="GO:0006338">
    <property type="term" value="P:chromatin remodeling"/>
    <property type="evidence" value="ECO:0007669"/>
    <property type="project" value="TreeGrafter"/>
</dbReference>
<dbReference type="InterPro" id="IPR050281">
    <property type="entry name" value="Flavin_monoamine_oxidase"/>
</dbReference>
<dbReference type="GO" id="GO:0016491">
    <property type="term" value="F:oxidoreductase activity"/>
    <property type="evidence" value="ECO:0007669"/>
    <property type="project" value="UniProtKB-KW"/>
</dbReference>
<evidence type="ECO:0000313" key="5">
    <source>
        <dbReference type="Proteomes" id="UP000271087"/>
    </source>
</evidence>
<evidence type="ECO:0000313" key="4">
    <source>
        <dbReference type="EMBL" id="VDM93008.1"/>
    </source>
</evidence>
<dbReference type="PANTHER" id="PTHR10742:SF386">
    <property type="entry name" value="LYSINE-SPECIFIC HISTONE DEMETHYLASE 1A"/>
    <property type="match status" value="1"/>
</dbReference>
<dbReference type="EMBL" id="UYRW01004696">
    <property type="protein sequence ID" value="VDM93008.1"/>
    <property type="molecule type" value="Genomic_DNA"/>
</dbReference>
<feature type="domain" description="Amine oxidase" evidence="3">
    <location>
        <begin position="11"/>
        <end position="254"/>
    </location>
</feature>
<dbReference type="OrthoDB" id="9982100at2759"/>
<dbReference type="Pfam" id="PF01593">
    <property type="entry name" value="Amino_oxidase"/>
    <property type="match status" value="1"/>
</dbReference>
<gene>
    <name evidence="4" type="ORF">NOO_LOCUS9516</name>
</gene>
<name>A0A3P7M070_ONCOC</name>
<dbReference type="Gene3D" id="3.90.660.10">
    <property type="match status" value="1"/>
</dbReference>
<keyword evidence="2" id="KW-0560">Oxidoreductase</keyword>
<accession>A0A3P7M070</accession>
<dbReference type="GO" id="GO:0003682">
    <property type="term" value="F:chromatin binding"/>
    <property type="evidence" value="ECO:0007669"/>
    <property type="project" value="TreeGrafter"/>
</dbReference>
<dbReference type="GO" id="GO:0050660">
    <property type="term" value="F:flavin adenine dinucleotide binding"/>
    <property type="evidence" value="ECO:0007669"/>
    <property type="project" value="TreeGrafter"/>
</dbReference>
<dbReference type="Gene3D" id="3.50.50.60">
    <property type="entry name" value="FAD/NAD(P)-binding domain"/>
    <property type="match status" value="1"/>
</dbReference>
<reference evidence="4 5" key="1">
    <citation type="submission" date="2018-08" db="EMBL/GenBank/DDBJ databases">
        <authorList>
            <person name="Laetsch R D."/>
            <person name="Stevens L."/>
            <person name="Kumar S."/>
            <person name="Blaxter L. M."/>
        </authorList>
    </citation>
    <scope>NUCLEOTIDE SEQUENCE [LARGE SCALE GENOMIC DNA]</scope>
</reference>
<feature type="non-terminal residue" evidence="4">
    <location>
        <position position="1"/>
    </location>
</feature>
<evidence type="ECO:0000256" key="2">
    <source>
        <dbReference type="ARBA" id="ARBA00023002"/>
    </source>
</evidence>
<dbReference type="AlphaFoldDB" id="A0A3P7M070"/>
<evidence type="ECO:0000256" key="1">
    <source>
        <dbReference type="ARBA" id="ARBA00005995"/>
    </source>
</evidence>
<evidence type="ECO:0000259" key="3">
    <source>
        <dbReference type="Pfam" id="PF01593"/>
    </source>
</evidence>
<dbReference type="InterPro" id="IPR002937">
    <property type="entry name" value="Amino_oxidase"/>
</dbReference>
<proteinExistence type="inferred from homology"/>
<keyword evidence="5" id="KW-1185">Reference proteome</keyword>
<sequence>AEGLIKFLIALSNGSHVYLDHVVQQIEYDNEKVSVKCLVNGTREVVFNGDCVLCTLPLGVLKRSVRNRNNAPSFQPELPSWKINAINSLGFGNVNKIMLFFEKPFWENTRVFGQISDTMCATSRGEMFMFQAHRDKPILIALVSGDSANALEEAPNNIIVYKIMNFLSAVFGPACPKEPTDVIITRWRADRFSCGAFSYVSSNCTLDAYDNLAAPVKDLAGFDRIFFAGEHTCREYPGTIHGAYLSGLREAGHIADLILGIPYSATIDPKKMTPSSEKT</sequence>